<proteinExistence type="predicted"/>
<dbReference type="GeneID" id="111304798"/>
<dbReference type="InterPro" id="IPR035892">
    <property type="entry name" value="C2_domain_sf"/>
</dbReference>
<feature type="domain" description="C2" evidence="2">
    <location>
        <begin position="1"/>
        <end position="110"/>
    </location>
</feature>
<dbReference type="Pfam" id="PF00168">
    <property type="entry name" value="C2"/>
    <property type="match status" value="1"/>
</dbReference>
<dbReference type="InterPro" id="IPR000008">
    <property type="entry name" value="C2_dom"/>
</dbReference>
<evidence type="ECO:0000256" key="1">
    <source>
        <dbReference type="SAM" id="MobiDB-lite"/>
    </source>
</evidence>
<evidence type="ECO:0000259" key="2">
    <source>
        <dbReference type="PROSITE" id="PS50004"/>
    </source>
</evidence>
<dbReference type="AlphaFoldDB" id="A0A6P5ZY70"/>
<evidence type="ECO:0000313" key="3">
    <source>
        <dbReference type="Proteomes" id="UP000515121"/>
    </source>
</evidence>
<dbReference type="PROSITE" id="PS50004">
    <property type="entry name" value="C2"/>
    <property type="match status" value="1"/>
</dbReference>
<evidence type="ECO:0000313" key="4">
    <source>
        <dbReference type="RefSeq" id="XP_022757485.1"/>
    </source>
</evidence>
<dbReference type="PANTHER" id="PTHR32246:SF156">
    <property type="entry name" value="LIPID-BINDING FAMILY PROTEIN, PUTATIVE-RELATED"/>
    <property type="match status" value="1"/>
</dbReference>
<protein>
    <submittedName>
        <fullName evidence="4">Protein SRC2-like</fullName>
    </submittedName>
</protein>
<dbReference type="OrthoDB" id="1909968at2759"/>
<dbReference type="RefSeq" id="XP_022757485.1">
    <property type="nucleotide sequence ID" value="XM_022901750.1"/>
</dbReference>
<feature type="compositionally biased region" description="Basic and acidic residues" evidence="1">
    <location>
        <begin position="180"/>
        <end position="189"/>
    </location>
</feature>
<reference evidence="4" key="1">
    <citation type="submission" date="2025-08" db="UniProtKB">
        <authorList>
            <consortium name="RefSeq"/>
        </authorList>
    </citation>
    <scope>IDENTIFICATION</scope>
    <source>
        <tissue evidence="4">Fruit stalk</tissue>
    </source>
</reference>
<dbReference type="InterPro" id="IPR044750">
    <property type="entry name" value="C2_SRC2/BAP"/>
</dbReference>
<dbReference type="GO" id="GO:0006952">
    <property type="term" value="P:defense response"/>
    <property type="evidence" value="ECO:0007669"/>
    <property type="project" value="InterPro"/>
</dbReference>
<sequence>MEKNYVLEITLISAQGLKEQSGKLRRMQTYAVAWIDASVKLRTCVDRDGGENPTWNDKFLFKVTSDFLSSETSGVSVEIFAVGVLRDTLLGTVRLLVSHFLRSGSSLNALKTPSFSAVQVRRPSGRFHGVLNVAVTILEAADVPAMTGVSAIGFRDLIGKSLHPKTDRRMKKSKSTLPISREHLSRDSDDQSDDCDSTTSSSSPASTVLREWNGIVRELERTNHVRSSSDGGRLLCGLGLSPRKSACLGPVMFNQSFNEGKLMNGRSRFA</sequence>
<dbReference type="KEGG" id="dzi:111304798"/>
<keyword evidence="3" id="KW-1185">Reference proteome</keyword>
<feature type="region of interest" description="Disordered" evidence="1">
    <location>
        <begin position="165"/>
        <end position="207"/>
    </location>
</feature>
<dbReference type="Gene3D" id="2.60.40.150">
    <property type="entry name" value="C2 domain"/>
    <property type="match status" value="1"/>
</dbReference>
<dbReference type="Proteomes" id="UP000515121">
    <property type="component" value="Unplaced"/>
</dbReference>
<organism evidence="3 4">
    <name type="scientific">Durio zibethinus</name>
    <name type="common">Durian</name>
    <dbReference type="NCBI Taxonomy" id="66656"/>
    <lineage>
        <taxon>Eukaryota</taxon>
        <taxon>Viridiplantae</taxon>
        <taxon>Streptophyta</taxon>
        <taxon>Embryophyta</taxon>
        <taxon>Tracheophyta</taxon>
        <taxon>Spermatophyta</taxon>
        <taxon>Magnoliopsida</taxon>
        <taxon>eudicotyledons</taxon>
        <taxon>Gunneridae</taxon>
        <taxon>Pentapetalae</taxon>
        <taxon>rosids</taxon>
        <taxon>malvids</taxon>
        <taxon>Malvales</taxon>
        <taxon>Malvaceae</taxon>
        <taxon>Helicteroideae</taxon>
        <taxon>Durio</taxon>
    </lineage>
</organism>
<accession>A0A6P5ZY70</accession>
<gene>
    <name evidence="4" type="primary">LOC111304798</name>
</gene>
<dbReference type="PANTHER" id="PTHR32246">
    <property type="entry name" value="INGRESSION PROTEIN FIC1"/>
    <property type="match status" value="1"/>
</dbReference>
<feature type="compositionally biased region" description="Low complexity" evidence="1">
    <location>
        <begin position="197"/>
        <end position="207"/>
    </location>
</feature>
<dbReference type="SUPFAM" id="SSF49562">
    <property type="entry name" value="C2 domain (Calcium/lipid-binding domain, CaLB)"/>
    <property type="match status" value="1"/>
</dbReference>
<dbReference type="CDD" id="cd04051">
    <property type="entry name" value="C2_SRC2_like"/>
    <property type="match status" value="1"/>
</dbReference>
<feature type="compositionally biased region" description="Basic residues" evidence="1">
    <location>
        <begin position="165"/>
        <end position="174"/>
    </location>
</feature>
<dbReference type="SMART" id="SM00239">
    <property type="entry name" value="C2"/>
    <property type="match status" value="1"/>
</dbReference>
<name>A0A6P5ZY70_DURZI</name>